<dbReference type="AlphaFoldDB" id="A0A0D6PWG4"/>
<dbReference type="SUPFAM" id="SSF56645">
    <property type="entry name" value="Acyl-CoA dehydrogenase NM domain-like"/>
    <property type="match status" value="1"/>
</dbReference>
<sequence>MVLTRYTAHDAIDAATHLQARFAARAAHHDRTGIFAQENIDDLRLAGLLSLRISTSERPMPFTLGVVQDIVGRIAQGDASTALVMVNHYMVRARDCAPRIRLRCFRALDGRGTA</sequence>
<reference evidence="1 2" key="1">
    <citation type="submission" date="2012-11" db="EMBL/GenBank/DDBJ databases">
        <title>Whole genome sequence of Gluconacetobacter europaeus NBRC3261.</title>
        <authorList>
            <person name="Azuma Y."/>
            <person name="Higashiura N."/>
            <person name="Hirakawa H."/>
            <person name="Matsushita K."/>
        </authorList>
    </citation>
    <scope>NUCLEOTIDE SEQUENCE [LARGE SCALE GENOMIC DNA]</scope>
    <source>
        <strain evidence="1 2">NBRC 3261</strain>
    </source>
</reference>
<dbReference type="Gene3D" id="1.10.540.10">
    <property type="entry name" value="Acyl-CoA dehydrogenase/oxidase, N-terminal domain"/>
    <property type="match status" value="1"/>
</dbReference>
<comment type="caution">
    <text evidence="1">The sequence shown here is derived from an EMBL/GenBank/DDBJ whole genome shotgun (WGS) entry which is preliminary data.</text>
</comment>
<organism evidence="1 2">
    <name type="scientific">Komagataeibacter europaeus NBRC 3261</name>
    <dbReference type="NCBI Taxonomy" id="1234669"/>
    <lineage>
        <taxon>Bacteria</taxon>
        <taxon>Pseudomonadati</taxon>
        <taxon>Pseudomonadota</taxon>
        <taxon>Alphaproteobacteria</taxon>
        <taxon>Acetobacterales</taxon>
        <taxon>Acetobacteraceae</taxon>
        <taxon>Komagataeibacter</taxon>
    </lineage>
</organism>
<name>A0A0D6PWG4_KOMEU</name>
<dbReference type="GO" id="GO:0016627">
    <property type="term" value="F:oxidoreductase activity, acting on the CH-CH group of donors"/>
    <property type="evidence" value="ECO:0007669"/>
    <property type="project" value="InterPro"/>
</dbReference>
<dbReference type="Proteomes" id="UP000032675">
    <property type="component" value="Unassembled WGS sequence"/>
</dbReference>
<evidence type="ECO:0000313" key="1">
    <source>
        <dbReference type="EMBL" id="GAN95120.1"/>
    </source>
</evidence>
<dbReference type="GO" id="GO:0050660">
    <property type="term" value="F:flavin adenine dinucleotide binding"/>
    <property type="evidence" value="ECO:0007669"/>
    <property type="project" value="InterPro"/>
</dbReference>
<gene>
    <name evidence="1" type="ORF">Geu3261_0010_056</name>
</gene>
<proteinExistence type="predicted"/>
<dbReference type="EMBL" id="BANI01000010">
    <property type="protein sequence ID" value="GAN95120.1"/>
    <property type="molecule type" value="Genomic_DNA"/>
</dbReference>
<protein>
    <submittedName>
        <fullName evidence="1">Acyl-CoA dehydrogenase</fullName>
    </submittedName>
</protein>
<accession>A0A0D6PWG4</accession>
<evidence type="ECO:0000313" key="2">
    <source>
        <dbReference type="Proteomes" id="UP000032675"/>
    </source>
</evidence>
<dbReference type="InterPro" id="IPR037069">
    <property type="entry name" value="AcylCoA_DH/ox_N_sf"/>
</dbReference>
<dbReference type="InterPro" id="IPR009100">
    <property type="entry name" value="AcylCoA_DH/oxidase_NM_dom_sf"/>
</dbReference>